<evidence type="ECO:0000256" key="2">
    <source>
        <dbReference type="ARBA" id="ARBA00022454"/>
    </source>
</evidence>
<accession>A0ABR1U1W0</accession>
<dbReference type="Proteomes" id="UP001446871">
    <property type="component" value="Unassembled WGS sequence"/>
</dbReference>
<feature type="region of interest" description="Disordered" evidence="4">
    <location>
        <begin position="198"/>
        <end position="349"/>
    </location>
</feature>
<dbReference type="Gene3D" id="2.40.50.140">
    <property type="entry name" value="Nucleic acid-binding proteins"/>
    <property type="match status" value="1"/>
</dbReference>
<protein>
    <submittedName>
        <fullName evidence="6">Protein stn1</fullName>
    </submittedName>
</protein>
<evidence type="ECO:0000256" key="4">
    <source>
        <dbReference type="SAM" id="MobiDB-lite"/>
    </source>
</evidence>
<comment type="caution">
    <text evidence="6">The sequence shown here is derived from an EMBL/GenBank/DDBJ whole genome shotgun (WGS) entry which is preliminary data.</text>
</comment>
<comment type="subcellular location">
    <subcellularLocation>
        <location evidence="1">Chromosome</location>
        <location evidence="1">Telomere</location>
    </subcellularLocation>
</comment>
<gene>
    <name evidence="6" type="ORF">PG996_012190</name>
</gene>
<dbReference type="Pfam" id="PF10451">
    <property type="entry name" value="Stn1"/>
    <property type="match status" value="1"/>
</dbReference>
<keyword evidence="7" id="KW-1185">Reference proteome</keyword>
<evidence type="ECO:0000256" key="1">
    <source>
        <dbReference type="ARBA" id="ARBA00004574"/>
    </source>
</evidence>
<dbReference type="CDD" id="cd03524">
    <property type="entry name" value="RPA2_OBF_family"/>
    <property type="match status" value="1"/>
</dbReference>
<evidence type="ECO:0000313" key="6">
    <source>
        <dbReference type="EMBL" id="KAK8052889.1"/>
    </source>
</evidence>
<organism evidence="6 7">
    <name type="scientific">Apiospora saccharicola</name>
    <dbReference type="NCBI Taxonomy" id="335842"/>
    <lineage>
        <taxon>Eukaryota</taxon>
        <taxon>Fungi</taxon>
        <taxon>Dikarya</taxon>
        <taxon>Ascomycota</taxon>
        <taxon>Pezizomycotina</taxon>
        <taxon>Sordariomycetes</taxon>
        <taxon>Xylariomycetidae</taxon>
        <taxon>Amphisphaeriales</taxon>
        <taxon>Apiosporaceae</taxon>
        <taxon>Apiospora</taxon>
    </lineage>
</organism>
<dbReference type="SUPFAM" id="SSF50249">
    <property type="entry name" value="Nucleic acid-binding proteins"/>
    <property type="match status" value="1"/>
</dbReference>
<evidence type="ECO:0000256" key="3">
    <source>
        <dbReference type="ARBA" id="ARBA00022895"/>
    </source>
</evidence>
<proteinExistence type="predicted"/>
<evidence type="ECO:0000259" key="5">
    <source>
        <dbReference type="Pfam" id="PF10451"/>
    </source>
</evidence>
<sequence>MTSATSTTTDNNNSDNSKYEFYPEYCNAVSPTINKWCPLTAHDICGMSWKVRIENQKYIFFHLNHPIFWVRIVGVVVAIDSFYGRRIYTIDDSSGACIECCVTLPPAPDKPDNNNPNPLLPPPPPDPYPGIETGLVVDIKGSLTVFRNTPQIAVAKMVHLRSTGAEVAFWGKIRAFRDETLAKPWFVDADTARRLKRENEKDVVRKRRRQEQEKKQQRLAYSSGARMDRSSSHKKDSAAAAAVYDEERRRRKRSRMDEGATTTRDTTKDPRRSKREGEEHRSSSRREAVADAEQEKAILEKSERRSERHRDDGKKGWEGNPSLRHKPHRPSKLSEVATHTEGQYDALGL</sequence>
<dbReference type="EMBL" id="JAQQWM010000008">
    <property type="protein sequence ID" value="KAK8052889.1"/>
    <property type="molecule type" value="Genomic_DNA"/>
</dbReference>
<evidence type="ECO:0000313" key="7">
    <source>
        <dbReference type="Proteomes" id="UP001446871"/>
    </source>
</evidence>
<keyword evidence="2" id="KW-0158">Chromosome</keyword>
<feature type="compositionally biased region" description="Basic and acidic residues" evidence="4">
    <location>
        <begin position="265"/>
        <end position="317"/>
    </location>
</feature>
<feature type="compositionally biased region" description="Basic and acidic residues" evidence="4">
    <location>
        <begin position="226"/>
        <end position="237"/>
    </location>
</feature>
<feature type="domain" description="CST complex subunit Stn1 N-terminal" evidence="5">
    <location>
        <begin position="19"/>
        <end position="101"/>
    </location>
</feature>
<name>A0ABR1U1W0_9PEZI</name>
<keyword evidence="3" id="KW-0779">Telomere</keyword>
<reference evidence="6 7" key="1">
    <citation type="submission" date="2023-01" db="EMBL/GenBank/DDBJ databases">
        <title>Analysis of 21 Apiospora genomes using comparative genomics revels a genus with tremendous synthesis potential of carbohydrate active enzymes and secondary metabolites.</title>
        <authorList>
            <person name="Sorensen T."/>
        </authorList>
    </citation>
    <scope>NUCLEOTIDE SEQUENCE [LARGE SCALE GENOMIC DNA]</scope>
    <source>
        <strain evidence="6 7">CBS 83171</strain>
    </source>
</reference>
<dbReference type="InterPro" id="IPR012340">
    <property type="entry name" value="NA-bd_OB-fold"/>
</dbReference>
<dbReference type="InterPro" id="IPR018856">
    <property type="entry name" value="Stn1_N"/>
</dbReference>